<evidence type="ECO:0000256" key="3">
    <source>
        <dbReference type="ARBA" id="ARBA00022692"/>
    </source>
</evidence>
<dbReference type="PROSITE" id="PS50850">
    <property type="entry name" value="MFS"/>
    <property type="match status" value="1"/>
</dbReference>
<dbReference type="PANTHER" id="PTHR43124:SF3">
    <property type="entry name" value="CHLORAMPHENICOL EFFLUX PUMP RV0191"/>
    <property type="match status" value="1"/>
</dbReference>
<feature type="transmembrane region" description="Helical" evidence="6">
    <location>
        <begin position="83"/>
        <end position="100"/>
    </location>
</feature>
<evidence type="ECO:0000256" key="1">
    <source>
        <dbReference type="ARBA" id="ARBA00004651"/>
    </source>
</evidence>
<name>A0ABW1JA88_9ACTN</name>
<keyword evidence="4 6" id="KW-1133">Transmembrane helix</keyword>
<dbReference type="InterPro" id="IPR011701">
    <property type="entry name" value="MFS"/>
</dbReference>
<feature type="transmembrane region" description="Helical" evidence="6">
    <location>
        <begin position="172"/>
        <end position="191"/>
    </location>
</feature>
<dbReference type="CDD" id="cd06174">
    <property type="entry name" value="MFS"/>
    <property type="match status" value="1"/>
</dbReference>
<protein>
    <submittedName>
        <fullName evidence="8">Nitrate/nitrite transporter</fullName>
    </submittedName>
</protein>
<proteinExistence type="predicted"/>
<feature type="transmembrane region" description="Helical" evidence="6">
    <location>
        <begin position="291"/>
        <end position="310"/>
    </location>
</feature>
<dbReference type="Pfam" id="PF07690">
    <property type="entry name" value="MFS_1"/>
    <property type="match status" value="1"/>
</dbReference>
<reference evidence="9" key="1">
    <citation type="journal article" date="2019" name="Int. J. Syst. Evol. Microbiol.">
        <title>The Global Catalogue of Microorganisms (GCM) 10K type strain sequencing project: providing services to taxonomists for standard genome sequencing and annotation.</title>
        <authorList>
            <consortium name="The Broad Institute Genomics Platform"/>
            <consortium name="The Broad Institute Genome Sequencing Center for Infectious Disease"/>
            <person name="Wu L."/>
            <person name="Ma J."/>
        </authorList>
    </citation>
    <scope>NUCLEOTIDE SEQUENCE [LARGE SCALE GENOMIC DNA]</scope>
    <source>
        <strain evidence="9">KACC 14249</strain>
    </source>
</reference>
<dbReference type="InterPro" id="IPR036259">
    <property type="entry name" value="MFS_trans_sf"/>
</dbReference>
<feature type="transmembrane region" description="Helical" evidence="6">
    <location>
        <begin position="50"/>
        <end position="71"/>
    </location>
</feature>
<feature type="transmembrane region" description="Helical" evidence="6">
    <location>
        <begin position="147"/>
        <end position="166"/>
    </location>
</feature>
<dbReference type="EMBL" id="JBHSRD010000002">
    <property type="protein sequence ID" value="MFC6006196.1"/>
    <property type="molecule type" value="Genomic_DNA"/>
</dbReference>
<feature type="transmembrane region" description="Helical" evidence="6">
    <location>
        <begin position="349"/>
        <end position="375"/>
    </location>
</feature>
<sequence length="448" mass="46961">MSSPPTEARIPRGAFLVWGAGLSAYVIAVLQRTSLGVAGISAAERFDASASALATFAVLQLLVYASLQIPVGVALDRFGSKRLIVVGGLVMSLGQALLAVSTTMPGAITARVLVGAGDAMTFVCVLRLVVAWFPARLNPLMTQLTGLTGQLGQILSAIPLVALLHGPGWTPTYLVAAAAGLFVTVLAFVFVRDTPPGHGPLRRSPTMREVGRQLAAAFMHPGTRLGLFTHFTTQFSGTVFALLWGFPFLVSGEGQSPRAASALMTVFVLAAMAAGPIFGRLVARHPLRRSWLVLGIVAVTVLAWTAVLAWPGRAPLWLLLMLVGALAIGGPGSMIGFDFARTFNPRARLGSATGIVNIGGFVASLVTILGVGVVLDAVSDGGGVGRAATYDLDSFKLAWCVQYVIWAIGVTGILVTRRKVRARLARAGVVVPPMREAIARRRGRPRSG</sequence>
<evidence type="ECO:0000256" key="6">
    <source>
        <dbReference type="SAM" id="Phobius"/>
    </source>
</evidence>
<feature type="domain" description="Major facilitator superfamily (MFS) profile" evidence="7">
    <location>
        <begin position="12"/>
        <end position="424"/>
    </location>
</feature>
<evidence type="ECO:0000313" key="9">
    <source>
        <dbReference type="Proteomes" id="UP001596189"/>
    </source>
</evidence>
<feature type="transmembrane region" description="Helical" evidence="6">
    <location>
        <begin position="12"/>
        <end position="30"/>
    </location>
</feature>
<comment type="caution">
    <text evidence="8">The sequence shown here is derived from an EMBL/GenBank/DDBJ whole genome shotgun (WGS) entry which is preliminary data.</text>
</comment>
<dbReference type="Gene3D" id="1.20.1250.20">
    <property type="entry name" value="MFS general substrate transporter like domains"/>
    <property type="match status" value="2"/>
</dbReference>
<feature type="transmembrane region" description="Helical" evidence="6">
    <location>
        <begin position="112"/>
        <end position="135"/>
    </location>
</feature>
<feature type="transmembrane region" description="Helical" evidence="6">
    <location>
        <begin position="316"/>
        <end position="337"/>
    </location>
</feature>
<feature type="transmembrane region" description="Helical" evidence="6">
    <location>
        <begin position="259"/>
        <end position="279"/>
    </location>
</feature>
<comment type="subcellular location">
    <subcellularLocation>
        <location evidence="1">Cell membrane</location>
        <topology evidence="1">Multi-pass membrane protein</topology>
    </subcellularLocation>
</comment>
<keyword evidence="5 6" id="KW-0472">Membrane</keyword>
<evidence type="ECO:0000313" key="8">
    <source>
        <dbReference type="EMBL" id="MFC6006196.1"/>
    </source>
</evidence>
<organism evidence="8 9">
    <name type="scientific">Angustibacter luteus</name>
    <dbReference type="NCBI Taxonomy" id="658456"/>
    <lineage>
        <taxon>Bacteria</taxon>
        <taxon>Bacillati</taxon>
        <taxon>Actinomycetota</taxon>
        <taxon>Actinomycetes</taxon>
        <taxon>Kineosporiales</taxon>
        <taxon>Kineosporiaceae</taxon>
    </lineage>
</organism>
<evidence type="ECO:0000259" key="7">
    <source>
        <dbReference type="PROSITE" id="PS50850"/>
    </source>
</evidence>
<evidence type="ECO:0000256" key="5">
    <source>
        <dbReference type="ARBA" id="ARBA00023136"/>
    </source>
</evidence>
<feature type="transmembrane region" description="Helical" evidence="6">
    <location>
        <begin position="227"/>
        <end position="247"/>
    </location>
</feature>
<dbReference type="Proteomes" id="UP001596189">
    <property type="component" value="Unassembled WGS sequence"/>
</dbReference>
<evidence type="ECO:0000256" key="4">
    <source>
        <dbReference type="ARBA" id="ARBA00022989"/>
    </source>
</evidence>
<dbReference type="InterPro" id="IPR020846">
    <property type="entry name" value="MFS_dom"/>
</dbReference>
<gene>
    <name evidence="8" type="ORF">ACFQDO_03545</name>
</gene>
<keyword evidence="3 6" id="KW-0812">Transmembrane</keyword>
<accession>A0ABW1JA88</accession>
<dbReference type="SUPFAM" id="SSF103473">
    <property type="entry name" value="MFS general substrate transporter"/>
    <property type="match status" value="1"/>
</dbReference>
<feature type="transmembrane region" description="Helical" evidence="6">
    <location>
        <begin position="395"/>
        <end position="416"/>
    </location>
</feature>
<evidence type="ECO:0000256" key="2">
    <source>
        <dbReference type="ARBA" id="ARBA00022475"/>
    </source>
</evidence>
<keyword evidence="9" id="KW-1185">Reference proteome</keyword>
<dbReference type="RefSeq" id="WP_345717050.1">
    <property type="nucleotide sequence ID" value="NZ_BAABFP010000005.1"/>
</dbReference>
<dbReference type="InterPro" id="IPR050189">
    <property type="entry name" value="MFS_Efflux_Transporters"/>
</dbReference>
<keyword evidence="2" id="KW-1003">Cell membrane</keyword>
<dbReference type="PANTHER" id="PTHR43124">
    <property type="entry name" value="PURINE EFFLUX PUMP PBUE"/>
    <property type="match status" value="1"/>
</dbReference>